<dbReference type="AlphaFoldDB" id="A0ABD0JVQ4"/>
<gene>
    <name evidence="1" type="ORF">BaRGS_00029774</name>
</gene>
<dbReference type="Proteomes" id="UP001519460">
    <property type="component" value="Unassembled WGS sequence"/>
</dbReference>
<keyword evidence="2" id="KW-1185">Reference proteome</keyword>
<sequence length="88" mass="10035">MSFWKSMTILEDFGRDSPRQEDPECVRRQRIPVPQRTPISDDLTHGTDLHLVDDDENVTKTVMNGMICQELPSACTQLEQRVDLGTCS</sequence>
<protein>
    <submittedName>
        <fullName evidence="1">Uncharacterized protein</fullName>
    </submittedName>
</protein>
<evidence type="ECO:0000313" key="1">
    <source>
        <dbReference type="EMBL" id="KAK7479013.1"/>
    </source>
</evidence>
<comment type="caution">
    <text evidence="1">The sequence shown here is derived from an EMBL/GenBank/DDBJ whole genome shotgun (WGS) entry which is preliminary data.</text>
</comment>
<name>A0ABD0JVQ4_9CAEN</name>
<evidence type="ECO:0000313" key="2">
    <source>
        <dbReference type="Proteomes" id="UP001519460"/>
    </source>
</evidence>
<organism evidence="1 2">
    <name type="scientific">Batillaria attramentaria</name>
    <dbReference type="NCBI Taxonomy" id="370345"/>
    <lineage>
        <taxon>Eukaryota</taxon>
        <taxon>Metazoa</taxon>
        <taxon>Spiralia</taxon>
        <taxon>Lophotrochozoa</taxon>
        <taxon>Mollusca</taxon>
        <taxon>Gastropoda</taxon>
        <taxon>Caenogastropoda</taxon>
        <taxon>Sorbeoconcha</taxon>
        <taxon>Cerithioidea</taxon>
        <taxon>Batillariidae</taxon>
        <taxon>Batillaria</taxon>
    </lineage>
</organism>
<proteinExistence type="predicted"/>
<reference evidence="1 2" key="1">
    <citation type="journal article" date="2023" name="Sci. Data">
        <title>Genome assembly of the Korean intertidal mud-creeper Batillaria attramentaria.</title>
        <authorList>
            <person name="Patra A.K."/>
            <person name="Ho P.T."/>
            <person name="Jun S."/>
            <person name="Lee S.J."/>
            <person name="Kim Y."/>
            <person name="Won Y.J."/>
        </authorList>
    </citation>
    <scope>NUCLEOTIDE SEQUENCE [LARGE SCALE GENOMIC DNA]</scope>
    <source>
        <strain evidence="1">Wonlab-2016</strain>
    </source>
</reference>
<dbReference type="EMBL" id="JACVVK020000313">
    <property type="protein sequence ID" value="KAK7479013.1"/>
    <property type="molecule type" value="Genomic_DNA"/>
</dbReference>
<accession>A0ABD0JVQ4</accession>